<protein>
    <recommendedName>
        <fullName evidence="3">C2H2-type domain-containing protein</fullName>
    </recommendedName>
</protein>
<dbReference type="EnsemblMetazoa" id="XM_019905103.1">
    <property type="protein sequence ID" value="XP_019760662.1"/>
    <property type="gene ID" value="LOC109538061"/>
</dbReference>
<feature type="compositionally biased region" description="Basic residues" evidence="2">
    <location>
        <begin position="34"/>
        <end position="46"/>
    </location>
</feature>
<evidence type="ECO:0000313" key="5">
    <source>
        <dbReference type="Proteomes" id="UP000019118"/>
    </source>
</evidence>
<feature type="compositionally biased region" description="Basic and acidic residues" evidence="2">
    <location>
        <begin position="273"/>
        <end position="289"/>
    </location>
</feature>
<dbReference type="Proteomes" id="UP000019118">
    <property type="component" value="Unassembled WGS sequence"/>
</dbReference>
<accession>A0AAR5PIE8</accession>
<organism evidence="4 5">
    <name type="scientific">Dendroctonus ponderosae</name>
    <name type="common">Mountain pine beetle</name>
    <dbReference type="NCBI Taxonomy" id="77166"/>
    <lineage>
        <taxon>Eukaryota</taxon>
        <taxon>Metazoa</taxon>
        <taxon>Ecdysozoa</taxon>
        <taxon>Arthropoda</taxon>
        <taxon>Hexapoda</taxon>
        <taxon>Insecta</taxon>
        <taxon>Pterygota</taxon>
        <taxon>Neoptera</taxon>
        <taxon>Endopterygota</taxon>
        <taxon>Coleoptera</taxon>
        <taxon>Polyphaga</taxon>
        <taxon>Cucujiformia</taxon>
        <taxon>Curculionidae</taxon>
        <taxon>Scolytinae</taxon>
        <taxon>Dendroctonus</taxon>
    </lineage>
</organism>
<feature type="region of interest" description="Disordered" evidence="2">
    <location>
        <begin position="1"/>
        <end position="47"/>
    </location>
</feature>
<dbReference type="InterPro" id="IPR013087">
    <property type="entry name" value="Znf_C2H2_type"/>
</dbReference>
<dbReference type="SMART" id="SM00355">
    <property type="entry name" value="ZnF_C2H2"/>
    <property type="match status" value="4"/>
</dbReference>
<feature type="region of interest" description="Disordered" evidence="2">
    <location>
        <begin position="260"/>
        <end position="300"/>
    </location>
</feature>
<keyword evidence="1" id="KW-0479">Metal-binding</keyword>
<feature type="compositionally biased region" description="Polar residues" evidence="2">
    <location>
        <begin position="290"/>
        <end position="299"/>
    </location>
</feature>
<dbReference type="PROSITE" id="PS00028">
    <property type="entry name" value="ZINC_FINGER_C2H2_1"/>
    <property type="match status" value="2"/>
</dbReference>
<keyword evidence="5" id="KW-1185">Reference proteome</keyword>
<feature type="compositionally biased region" description="Polar residues" evidence="2">
    <location>
        <begin position="135"/>
        <end position="150"/>
    </location>
</feature>
<feature type="domain" description="C2H2-type" evidence="3">
    <location>
        <begin position="425"/>
        <end position="448"/>
    </location>
</feature>
<feature type="region of interest" description="Disordered" evidence="2">
    <location>
        <begin position="130"/>
        <end position="154"/>
    </location>
</feature>
<reference evidence="5" key="1">
    <citation type="journal article" date="2013" name="Genome Biol.">
        <title>Draft genome of the mountain pine beetle, Dendroctonus ponderosae Hopkins, a major forest pest.</title>
        <authorList>
            <person name="Keeling C.I."/>
            <person name="Yuen M.M."/>
            <person name="Liao N.Y."/>
            <person name="Docking T.R."/>
            <person name="Chan S.K."/>
            <person name="Taylor G.A."/>
            <person name="Palmquist D.L."/>
            <person name="Jackman S.D."/>
            <person name="Nguyen A."/>
            <person name="Li M."/>
            <person name="Henderson H."/>
            <person name="Janes J.K."/>
            <person name="Zhao Y."/>
            <person name="Pandoh P."/>
            <person name="Moore R."/>
            <person name="Sperling F.A."/>
            <person name="Huber D.P."/>
            <person name="Birol I."/>
            <person name="Jones S.J."/>
            <person name="Bohlmann J."/>
        </authorList>
    </citation>
    <scope>NUCLEOTIDE SEQUENCE</scope>
</reference>
<keyword evidence="1" id="KW-0863">Zinc-finger</keyword>
<evidence type="ECO:0000256" key="1">
    <source>
        <dbReference type="PROSITE-ProRule" id="PRU00042"/>
    </source>
</evidence>
<dbReference type="GO" id="GO:0008270">
    <property type="term" value="F:zinc ion binding"/>
    <property type="evidence" value="ECO:0007669"/>
    <property type="project" value="UniProtKB-KW"/>
</dbReference>
<evidence type="ECO:0000313" key="4">
    <source>
        <dbReference type="EnsemblMetazoa" id="XP_019760662.1"/>
    </source>
</evidence>
<reference evidence="4" key="2">
    <citation type="submission" date="2024-08" db="UniProtKB">
        <authorList>
            <consortium name="EnsemblMetazoa"/>
        </authorList>
    </citation>
    <scope>IDENTIFICATION</scope>
</reference>
<proteinExistence type="predicted"/>
<evidence type="ECO:0000259" key="3">
    <source>
        <dbReference type="PROSITE" id="PS50157"/>
    </source>
</evidence>
<keyword evidence="1" id="KW-0862">Zinc</keyword>
<feature type="domain" description="C2H2-type" evidence="3">
    <location>
        <begin position="486"/>
        <end position="512"/>
    </location>
</feature>
<evidence type="ECO:0000256" key="2">
    <source>
        <dbReference type="SAM" id="MobiDB-lite"/>
    </source>
</evidence>
<name>A0AAR5PIE8_DENPD</name>
<dbReference type="Gene3D" id="3.30.160.60">
    <property type="entry name" value="Classic Zinc Finger"/>
    <property type="match status" value="1"/>
</dbReference>
<dbReference type="PROSITE" id="PS50157">
    <property type="entry name" value="ZINC_FINGER_C2H2_2"/>
    <property type="match status" value="2"/>
</dbReference>
<dbReference type="AlphaFoldDB" id="A0AAR5PIE8"/>
<sequence>MESEYRSMEDEKSEDSSDSNSSSATVPYLEDRKPVRRRKRFVKSRSKQTVATRLSISNCAMSAKNITDNTGSKTRANVAHDLADKVKLKNLLPKADSLDAKGKRHIAASNLKTVAHSNYVKNPKNYAQTVDDESIGSNTRGAESGISNLPNRPKPVIDHVTSALTISRLAAHSSNTNNVRSDDVVLTETIQLPETASEDSLIETQKIVDSVSTVPANIAILQTKDSSAFQERSNEYPDSNEITVDYCVENELEPVMISGSEDELNMTSSSESADSKDENNSENSNDKVANETTPSNSKVMSIPRVEGYKHVISLDEYRLKRASTSLASIDTRSDSNSPVSDPQSFFEQPGKEKQCHYSLENLHCEACGLGTFTNDSLKIHTLFMHCGFSFKCLRCFKAYTSIRLLANHLVYCTEIRKEIQQLQICYCQKCGVKFESIADLISHARFLHGHCFDLTDSEYRSVVEKLRDECSAAPKVSLLSRRKSENVCEICGIKFFYKSALMRHKAHQHNLL</sequence>
<feature type="compositionally biased region" description="Basic and acidic residues" evidence="2">
    <location>
        <begin position="1"/>
        <end position="10"/>
    </location>
</feature>